<dbReference type="AlphaFoldDB" id="A0A7T2S7C4"/>
<proteinExistence type="predicted"/>
<reference evidence="1 2" key="1">
    <citation type="submission" date="2020-12" db="EMBL/GenBank/DDBJ databases">
        <title>FDA dAtabase for Regulatory Grade micrObial Sequences (FDA-ARGOS): Supporting development and validation of Infectious Disease Dx tests.</title>
        <authorList>
            <person name="Sproer C."/>
            <person name="Gronow S."/>
            <person name="Severitt S."/>
            <person name="Schroder I."/>
            <person name="Tallon L."/>
            <person name="Sadzewicz L."/>
            <person name="Zhao X."/>
            <person name="Boylan J."/>
            <person name="Ott S."/>
            <person name="Bowen H."/>
            <person name="Vavikolanu K."/>
            <person name="Mehta A."/>
            <person name="Aluvathingal J."/>
            <person name="Nadendla S."/>
            <person name="Lowell S."/>
            <person name="Myers T."/>
            <person name="Yan Y."/>
            <person name="Sichtig H."/>
        </authorList>
    </citation>
    <scope>NUCLEOTIDE SEQUENCE [LARGE SCALE GENOMIC DNA]</scope>
    <source>
        <strain evidence="1 2">FDAARGOS_909</strain>
    </source>
</reference>
<dbReference type="EMBL" id="CP065668">
    <property type="protein sequence ID" value="QPS10279.1"/>
    <property type="molecule type" value="Genomic_DNA"/>
</dbReference>
<dbReference type="RefSeq" id="WP_133073860.1">
    <property type="nucleotide sequence ID" value="NZ_CP065668.1"/>
</dbReference>
<gene>
    <name evidence="1" type="ORF">I6G66_09905</name>
</gene>
<dbReference type="InterPro" id="IPR008861">
    <property type="entry name" value="GpX-like"/>
</dbReference>
<accession>A0A7T2S7C4</accession>
<protein>
    <submittedName>
        <fullName evidence="1">Tail protein X</fullName>
    </submittedName>
</protein>
<sequence length="74" mass="7657">MATTSSPTTTVRAHEHDTLDALCHRHLGRTAGAVEATLNAHPGLAKRAAGLGAGEPVQLVAAPAPARPMIQLWD</sequence>
<name>A0A7T2S7C4_DELAC</name>
<organism evidence="1 2">
    <name type="scientific">Delftia acidovorans</name>
    <name type="common">Pseudomonas acidovorans</name>
    <name type="synonym">Comamonas acidovorans</name>
    <dbReference type="NCBI Taxonomy" id="80866"/>
    <lineage>
        <taxon>Bacteria</taxon>
        <taxon>Pseudomonadati</taxon>
        <taxon>Pseudomonadota</taxon>
        <taxon>Betaproteobacteria</taxon>
        <taxon>Burkholderiales</taxon>
        <taxon>Comamonadaceae</taxon>
        <taxon>Delftia</taxon>
    </lineage>
</organism>
<dbReference type="Proteomes" id="UP000594778">
    <property type="component" value="Chromosome"/>
</dbReference>
<evidence type="ECO:0000313" key="2">
    <source>
        <dbReference type="Proteomes" id="UP000594778"/>
    </source>
</evidence>
<evidence type="ECO:0000313" key="1">
    <source>
        <dbReference type="EMBL" id="QPS10279.1"/>
    </source>
</evidence>
<dbReference type="Pfam" id="PF05489">
    <property type="entry name" value="Phage_tail_X"/>
    <property type="match status" value="1"/>
</dbReference>